<organism evidence="1 2">
    <name type="scientific">Candidatus Kaiserbacteria bacterium RIFCSPHIGHO2_01_FULL_56_24</name>
    <dbReference type="NCBI Taxonomy" id="1798487"/>
    <lineage>
        <taxon>Bacteria</taxon>
        <taxon>Candidatus Kaiseribacteriota</taxon>
    </lineage>
</organism>
<reference evidence="1 2" key="1">
    <citation type="journal article" date="2016" name="Nat. Commun.">
        <title>Thousands of microbial genomes shed light on interconnected biogeochemical processes in an aquifer system.</title>
        <authorList>
            <person name="Anantharaman K."/>
            <person name="Brown C.T."/>
            <person name="Hug L.A."/>
            <person name="Sharon I."/>
            <person name="Castelle C.J."/>
            <person name="Probst A.J."/>
            <person name="Thomas B.C."/>
            <person name="Singh A."/>
            <person name="Wilkins M.J."/>
            <person name="Karaoz U."/>
            <person name="Brodie E.L."/>
            <person name="Williams K.H."/>
            <person name="Hubbard S.S."/>
            <person name="Banfield J.F."/>
        </authorList>
    </citation>
    <scope>NUCLEOTIDE SEQUENCE [LARGE SCALE GENOMIC DNA]</scope>
</reference>
<proteinExistence type="predicted"/>
<evidence type="ECO:0000313" key="1">
    <source>
        <dbReference type="EMBL" id="OGG57665.1"/>
    </source>
</evidence>
<dbReference type="AlphaFoldDB" id="A0A1F6D8G3"/>
<gene>
    <name evidence="1" type="ORF">A2765_06015</name>
</gene>
<comment type="caution">
    <text evidence="1">The sequence shown here is derived from an EMBL/GenBank/DDBJ whole genome shotgun (WGS) entry which is preliminary data.</text>
</comment>
<dbReference type="EMBL" id="MFLA01000047">
    <property type="protein sequence ID" value="OGG57665.1"/>
    <property type="molecule type" value="Genomic_DNA"/>
</dbReference>
<name>A0A1F6D8G3_9BACT</name>
<evidence type="ECO:0000313" key="2">
    <source>
        <dbReference type="Proteomes" id="UP000176377"/>
    </source>
</evidence>
<accession>A0A1F6D8G3</accession>
<dbReference type="Proteomes" id="UP000176377">
    <property type="component" value="Unassembled WGS sequence"/>
</dbReference>
<sequence>MSQEPIEPVFYQAFVRMPWFCSEHREWLFEEPEPVTQPRTSRTDTEQDLKAFKEKMLGEGGEWAADYAAAIAARDPVPSFSIKQIWPVVEEEAGEEDDWNHD</sequence>
<protein>
    <submittedName>
        <fullName evidence="1">Uncharacterized protein</fullName>
    </submittedName>
</protein>